<dbReference type="EMBL" id="JASCTH010000003">
    <property type="protein sequence ID" value="MDI6098188.1"/>
    <property type="molecule type" value="Genomic_DNA"/>
</dbReference>
<name>A0ABT6WEM9_9ACTN</name>
<accession>A0ABT6WEM9</accession>
<proteinExistence type="predicted"/>
<keyword evidence="2" id="KW-1185">Reference proteome</keyword>
<comment type="caution">
    <text evidence="1">The sequence shown here is derived from an EMBL/GenBank/DDBJ whole genome shotgun (WGS) entry which is preliminary data.</text>
</comment>
<gene>
    <name evidence="1" type="ORF">QLQ12_06170</name>
</gene>
<organism evidence="1 2">
    <name type="scientific">Actinoplanes sandaracinus</name>
    <dbReference type="NCBI Taxonomy" id="3045177"/>
    <lineage>
        <taxon>Bacteria</taxon>
        <taxon>Bacillati</taxon>
        <taxon>Actinomycetota</taxon>
        <taxon>Actinomycetes</taxon>
        <taxon>Micromonosporales</taxon>
        <taxon>Micromonosporaceae</taxon>
        <taxon>Actinoplanes</taxon>
    </lineage>
</organism>
<sequence length="131" mass="14549">MSLDLFNSDRPVHTGCLTSRDVARHADLYALTYQFTDNRALVAHLLHEASDLMDAARTLSKVFLEDGWDSTSPASSETPWPTGLTEAQRHGVITLASTCAFNATLFVQEAQRRRIKRAVEGWDPIASPFTD</sequence>
<dbReference type="Proteomes" id="UP001241758">
    <property type="component" value="Unassembled WGS sequence"/>
</dbReference>
<reference evidence="1 2" key="1">
    <citation type="submission" date="2023-05" db="EMBL/GenBank/DDBJ databases">
        <title>Actinoplanes sp. NEAU-A12 genome sequencing.</title>
        <authorList>
            <person name="Wang Z.-S."/>
        </authorList>
    </citation>
    <scope>NUCLEOTIDE SEQUENCE [LARGE SCALE GENOMIC DNA]</scope>
    <source>
        <strain evidence="1 2">NEAU-A12</strain>
    </source>
</reference>
<dbReference type="RefSeq" id="WP_282757718.1">
    <property type="nucleotide sequence ID" value="NZ_JASCTH010000003.1"/>
</dbReference>
<protein>
    <submittedName>
        <fullName evidence="1">Uncharacterized protein</fullName>
    </submittedName>
</protein>
<evidence type="ECO:0000313" key="1">
    <source>
        <dbReference type="EMBL" id="MDI6098188.1"/>
    </source>
</evidence>
<evidence type="ECO:0000313" key="2">
    <source>
        <dbReference type="Proteomes" id="UP001241758"/>
    </source>
</evidence>